<gene>
    <name evidence="4" type="primary">CSL4</name>
    <name evidence="2" type="synonym">csl4</name>
    <name evidence="4" type="synonym">EXOSC1</name>
</gene>
<reference evidence="4" key="1">
    <citation type="journal article" date="2014" name="Genome Biol. Evol.">
        <title>Pangenome evidence for extensive interdomain horizontal transfer affecting lineage core and shell genes in uncultured planktonic thaumarchaeota and euryarchaeota.</title>
        <authorList>
            <person name="Deschamps P."/>
            <person name="Zivanovic Y."/>
            <person name="Moreira D."/>
            <person name="Rodriguez-Valera F."/>
            <person name="Lopez-Garcia P."/>
        </authorList>
    </citation>
    <scope>NUCLEOTIDE SEQUENCE</scope>
</reference>
<organism evidence="4">
    <name type="scientific">uncultured marine thaumarchaeote KM3_34_B07</name>
    <dbReference type="NCBI Taxonomy" id="1456128"/>
    <lineage>
        <taxon>Archaea</taxon>
        <taxon>Nitrososphaerota</taxon>
        <taxon>environmental samples</taxon>
    </lineage>
</organism>
<dbReference type="InterPro" id="IPR025721">
    <property type="entry name" value="Exosome_cplx_N_dom"/>
</dbReference>
<keyword evidence="1 2" id="KW-0271">Exosome</keyword>
<keyword evidence="2" id="KW-0862">Zinc</keyword>
<protein>
    <recommendedName>
        <fullName evidence="2">Exosome complex component Csl4</fullName>
    </recommendedName>
</protein>
<comment type="similarity">
    <text evidence="2">Belongs to the CSL4 family.</text>
</comment>
<accession>A0A075H3D5</accession>
<proteinExistence type="inferred from homology"/>
<evidence type="ECO:0000256" key="1">
    <source>
        <dbReference type="ARBA" id="ARBA00022835"/>
    </source>
</evidence>
<name>A0A075H3D5_9ARCH</name>
<dbReference type="Gene3D" id="2.40.50.140">
    <property type="entry name" value="Nucleic acid-binding proteins"/>
    <property type="match status" value="1"/>
</dbReference>
<dbReference type="Gene3D" id="2.40.50.100">
    <property type="match status" value="1"/>
</dbReference>
<comment type="function">
    <text evidence="2">Non-catalytic component of the exosome, which is a complex involved in RNA degradation. Increases the RNA binding and the efficiency of RNA degradation. Helpful for the interaction of the exosome with A-poor RNAs.</text>
</comment>
<dbReference type="EMBL" id="KF900849">
    <property type="protein sequence ID" value="AIF09017.1"/>
    <property type="molecule type" value="Genomic_DNA"/>
</dbReference>
<feature type="binding site" evidence="2">
    <location>
        <position position="162"/>
    </location>
    <ligand>
        <name>Zn(2+)</name>
        <dbReference type="ChEBI" id="CHEBI:29105"/>
    </ligand>
</feature>
<dbReference type="InterPro" id="IPR030850">
    <property type="entry name" value="Exosome_Csl4_arc"/>
</dbReference>
<dbReference type="GO" id="GO:0006396">
    <property type="term" value="P:RNA processing"/>
    <property type="evidence" value="ECO:0007669"/>
    <property type="project" value="InterPro"/>
</dbReference>
<feature type="domain" description="Exosome complex component N-terminal" evidence="3">
    <location>
        <begin position="27"/>
        <end position="60"/>
    </location>
</feature>
<dbReference type="GO" id="GO:0006401">
    <property type="term" value="P:RNA catabolic process"/>
    <property type="evidence" value="ECO:0007669"/>
    <property type="project" value="UniProtKB-UniRule"/>
</dbReference>
<dbReference type="GO" id="GO:0000178">
    <property type="term" value="C:exosome (RNase complex)"/>
    <property type="evidence" value="ECO:0007669"/>
    <property type="project" value="UniProtKB-KW"/>
</dbReference>
<comment type="subcellular location">
    <subcellularLocation>
        <location evidence="2">Cytoplasm</location>
    </subcellularLocation>
</comment>
<dbReference type="InterPro" id="IPR039771">
    <property type="entry name" value="Csl4"/>
</dbReference>
<dbReference type="SUPFAM" id="SSF110324">
    <property type="entry name" value="Ribosomal L27 protein-like"/>
    <property type="match status" value="1"/>
</dbReference>
<dbReference type="HAMAP" id="MF_00975">
    <property type="entry name" value="Exosome_Csl4"/>
    <property type="match status" value="1"/>
</dbReference>
<sequence length="205" mass="23033">MRYHIGFNKKTINSHIRKNHSMSENRLPGEKVATIEEYLPGENTFEDGDAIRSASIGDVELNKAEQLVSIQNKKSSVIPKIGDIIVGTVEANLGSMMAVAIRYINDIETQSNIECICTIRHLRKKNAALVKDVVKLKIINHVNGTIHAGIDEHDLGVLYTKCRKCFGKVVKVRDAVKCSECGWMDDRKLSSDFEQADFLKFDEIK</sequence>
<dbReference type="Pfam" id="PF14382">
    <property type="entry name" value="ECR1_N"/>
    <property type="match status" value="1"/>
</dbReference>
<feature type="binding site" evidence="2">
    <location>
        <position position="181"/>
    </location>
    <ligand>
        <name>Zn(2+)</name>
        <dbReference type="ChEBI" id="CHEBI:29105"/>
    </ligand>
</feature>
<dbReference type="AlphaFoldDB" id="A0A075H3D5"/>
<comment type="subunit">
    <text evidence="2">Component of the archaeal exosome complex. Forms a trimer of Rrp4 and/or Csl4 subunits. The trimer associates with an hexameric ring-like arrangement composed of 3 Rrp41-Rrp42 heterodimers. Interacts with DnaG.</text>
</comment>
<dbReference type="NCBIfam" id="NF034126">
    <property type="entry name" value="PRK09521.1"/>
    <property type="match status" value="1"/>
</dbReference>
<dbReference type="GO" id="GO:0005737">
    <property type="term" value="C:cytoplasm"/>
    <property type="evidence" value="ECO:0007669"/>
    <property type="project" value="UniProtKB-SubCell"/>
</dbReference>
<feature type="binding site" evidence="2">
    <location>
        <position position="165"/>
    </location>
    <ligand>
        <name>Zn(2+)</name>
        <dbReference type="ChEBI" id="CHEBI:29105"/>
    </ligand>
</feature>
<evidence type="ECO:0000256" key="2">
    <source>
        <dbReference type="HAMAP-Rule" id="MF_00975"/>
    </source>
</evidence>
<dbReference type="PANTHER" id="PTHR12686:SF8">
    <property type="entry name" value="EXOSOME COMPLEX COMPONENT CSL4"/>
    <property type="match status" value="1"/>
</dbReference>
<dbReference type="SUPFAM" id="SSF50249">
    <property type="entry name" value="Nucleic acid-binding proteins"/>
    <property type="match status" value="1"/>
</dbReference>
<dbReference type="GO" id="GO:0008270">
    <property type="term" value="F:zinc ion binding"/>
    <property type="evidence" value="ECO:0007669"/>
    <property type="project" value="UniProtKB-UniRule"/>
</dbReference>
<dbReference type="PANTHER" id="PTHR12686">
    <property type="entry name" value="3'-5' EXORIBONUCLEASE CSL4-RELATED"/>
    <property type="match status" value="1"/>
</dbReference>
<evidence type="ECO:0000259" key="3">
    <source>
        <dbReference type="Pfam" id="PF14382"/>
    </source>
</evidence>
<evidence type="ECO:0000313" key="4">
    <source>
        <dbReference type="EMBL" id="AIF09017.1"/>
    </source>
</evidence>
<dbReference type="InterPro" id="IPR012340">
    <property type="entry name" value="NA-bd_OB-fold"/>
</dbReference>
<keyword evidence="2" id="KW-0963">Cytoplasm</keyword>
<feature type="binding site" evidence="2">
    <location>
        <position position="178"/>
    </location>
    <ligand>
        <name>Zn(2+)</name>
        <dbReference type="ChEBI" id="CHEBI:29105"/>
    </ligand>
</feature>
<keyword evidence="2" id="KW-0479">Metal-binding</keyword>